<dbReference type="AlphaFoldDB" id="A0AAV2P4C6"/>
<evidence type="ECO:0000313" key="2">
    <source>
        <dbReference type="EMBL" id="CAL1686776.1"/>
    </source>
</evidence>
<protein>
    <submittedName>
        <fullName evidence="2">Uncharacterized protein</fullName>
    </submittedName>
</protein>
<accession>A0AAV2P4C6</accession>
<sequence>MLLRYRLLMARTQMAETAYRSVHRVCSAPSMLVSTTLVQVYTWVAFLSEPAEEIDDEGETEGPQPQPVSDIPSISTLYPKISLNLLLACLPISPAHP</sequence>
<feature type="region of interest" description="Disordered" evidence="1">
    <location>
        <begin position="52"/>
        <end position="71"/>
    </location>
</feature>
<proteinExistence type="predicted"/>
<name>A0AAV2P4C6_9HYME</name>
<reference evidence="2" key="1">
    <citation type="submission" date="2024-04" db="EMBL/GenBank/DDBJ databases">
        <authorList>
            <consortium name="Molecular Ecology Group"/>
        </authorList>
    </citation>
    <scope>NUCLEOTIDE SEQUENCE</scope>
</reference>
<dbReference type="EMBL" id="OZ034830">
    <property type="protein sequence ID" value="CAL1686776.1"/>
    <property type="molecule type" value="Genomic_DNA"/>
</dbReference>
<organism evidence="2 3">
    <name type="scientific">Lasius platythorax</name>
    <dbReference type="NCBI Taxonomy" id="488582"/>
    <lineage>
        <taxon>Eukaryota</taxon>
        <taxon>Metazoa</taxon>
        <taxon>Ecdysozoa</taxon>
        <taxon>Arthropoda</taxon>
        <taxon>Hexapoda</taxon>
        <taxon>Insecta</taxon>
        <taxon>Pterygota</taxon>
        <taxon>Neoptera</taxon>
        <taxon>Endopterygota</taxon>
        <taxon>Hymenoptera</taxon>
        <taxon>Apocrita</taxon>
        <taxon>Aculeata</taxon>
        <taxon>Formicoidea</taxon>
        <taxon>Formicidae</taxon>
        <taxon>Formicinae</taxon>
        <taxon>Lasius</taxon>
        <taxon>Lasius</taxon>
    </lineage>
</organism>
<gene>
    <name evidence="2" type="ORF">LPLAT_LOCUS12103</name>
</gene>
<evidence type="ECO:0000313" key="3">
    <source>
        <dbReference type="Proteomes" id="UP001497644"/>
    </source>
</evidence>
<dbReference type="Proteomes" id="UP001497644">
    <property type="component" value="Chromosome 7"/>
</dbReference>
<keyword evidence="3" id="KW-1185">Reference proteome</keyword>
<evidence type="ECO:0000256" key="1">
    <source>
        <dbReference type="SAM" id="MobiDB-lite"/>
    </source>
</evidence>